<dbReference type="InterPro" id="IPR032675">
    <property type="entry name" value="LRR_dom_sf"/>
</dbReference>
<dbReference type="SUPFAM" id="SSF52047">
    <property type="entry name" value="RNI-like"/>
    <property type="match status" value="1"/>
</dbReference>
<accession>A0AAD3XKH7</accession>
<dbReference type="EMBL" id="BSYO01000007">
    <property type="protein sequence ID" value="GMH07711.1"/>
    <property type="molecule type" value="Genomic_DNA"/>
</dbReference>
<evidence type="ECO:0000313" key="2">
    <source>
        <dbReference type="Proteomes" id="UP001279734"/>
    </source>
</evidence>
<protein>
    <submittedName>
        <fullName evidence="1">Uncharacterized protein</fullName>
    </submittedName>
</protein>
<dbReference type="Proteomes" id="UP001279734">
    <property type="component" value="Unassembled WGS sequence"/>
</dbReference>
<organism evidence="1 2">
    <name type="scientific">Nepenthes gracilis</name>
    <name type="common">Slender pitcher plant</name>
    <dbReference type="NCBI Taxonomy" id="150966"/>
    <lineage>
        <taxon>Eukaryota</taxon>
        <taxon>Viridiplantae</taxon>
        <taxon>Streptophyta</taxon>
        <taxon>Embryophyta</taxon>
        <taxon>Tracheophyta</taxon>
        <taxon>Spermatophyta</taxon>
        <taxon>Magnoliopsida</taxon>
        <taxon>eudicotyledons</taxon>
        <taxon>Gunneridae</taxon>
        <taxon>Pentapetalae</taxon>
        <taxon>Caryophyllales</taxon>
        <taxon>Nepenthaceae</taxon>
        <taxon>Nepenthes</taxon>
    </lineage>
</organism>
<proteinExistence type="predicted"/>
<evidence type="ECO:0000313" key="1">
    <source>
        <dbReference type="EMBL" id="GMH07711.1"/>
    </source>
</evidence>
<reference evidence="1" key="1">
    <citation type="submission" date="2023-05" db="EMBL/GenBank/DDBJ databases">
        <title>Nepenthes gracilis genome sequencing.</title>
        <authorList>
            <person name="Fukushima K."/>
        </authorList>
    </citation>
    <scope>NUCLEOTIDE SEQUENCE</scope>
    <source>
        <strain evidence="1">SING2019-196</strain>
    </source>
</reference>
<dbReference type="AlphaFoldDB" id="A0AAD3XKH7"/>
<sequence length="149" mass="17395">MEELDVADILESCSEIRHLDISYCRSLIFSSRKDRVILKMEKWAECSGMDDQILGMVGRMCPQRLHLDVEECRKMTTERVREVVGNCKRLRYLNLSRCNEVSFKIVDWIVSSLASLRRMFSLSIALPAKEWREAFLRRRCLVEASNDCG</sequence>
<keyword evidence="2" id="KW-1185">Reference proteome</keyword>
<comment type="caution">
    <text evidence="1">The sequence shown here is derived from an EMBL/GenBank/DDBJ whole genome shotgun (WGS) entry which is preliminary data.</text>
</comment>
<gene>
    <name evidence="1" type="ORF">Nepgr_009551</name>
</gene>
<dbReference type="Gene3D" id="3.80.10.10">
    <property type="entry name" value="Ribonuclease Inhibitor"/>
    <property type="match status" value="1"/>
</dbReference>
<name>A0AAD3XKH7_NEPGR</name>